<dbReference type="AlphaFoldDB" id="A0A5B0QTU5"/>
<name>A0A5B0QTU5_PUCGR</name>
<gene>
    <name evidence="1" type="ORF">PGT21_023208</name>
</gene>
<sequence length="60" mass="6440">MSLNSIGSFKRASEPCKERIPHSAACRADTTSSLSNFMRENNLGVSGSRSPRLIGANICL</sequence>
<reference evidence="1 2" key="1">
    <citation type="submission" date="2019-05" db="EMBL/GenBank/DDBJ databases">
        <title>Emergence of the Ug99 lineage of the wheat stem rust pathogen through somatic hybridization.</title>
        <authorList>
            <person name="Li F."/>
            <person name="Upadhyaya N.M."/>
            <person name="Sperschneider J."/>
            <person name="Matny O."/>
            <person name="Nguyen-Phuc H."/>
            <person name="Mago R."/>
            <person name="Raley C."/>
            <person name="Miller M.E."/>
            <person name="Silverstein K.A.T."/>
            <person name="Henningsen E."/>
            <person name="Hirsch C.D."/>
            <person name="Visser B."/>
            <person name="Pretorius Z.A."/>
            <person name="Steffenson B.J."/>
            <person name="Schwessinger B."/>
            <person name="Dodds P.N."/>
            <person name="Figueroa M."/>
        </authorList>
    </citation>
    <scope>NUCLEOTIDE SEQUENCE [LARGE SCALE GENOMIC DNA]</scope>
    <source>
        <strain evidence="1">21-0</strain>
    </source>
</reference>
<organism evidence="1 2">
    <name type="scientific">Puccinia graminis f. sp. tritici</name>
    <dbReference type="NCBI Taxonomy" id="56615"/>
    <lineage>
        <taxon>Eukaryota</taxon>
        <taxon>Fungi</taxon>
        <taxon>Dikarya</taxon>
        <taxon>Basidiomycota</taxon>
        <taxon>Pucciniomycotina</taxon>
        <taxon>Pucciniomycetes</taxon>
        <taxon>Pucciniales</taxon>
        <taxon>Pucciniaceae</taxon>
        <taxon>Puccinia</taxon>
    </lineage>
</organism>
<accession>A0A5B0QTU5</accession>
<evidence type="ECO:0000313" key="1">
    <source>
        <dbReference type="EMBL" id="KAA1116702.1"/>
    </source>
</evidence>
<comment type="caution">
    <text evidence="1">The sequence shown here is derived from an EMBL/GenBank/DDBJ whole genome shotgun (WGS) entry which is preliminary data.</text>
</comment>
<dbReference type="Proteomes" id="UP000324748">
    <property type="component" value="Unassembled WGS sequence"/>
</dbReference>
<evidence type="ECO:0000313" key="2">
    <source>
        <dbReference type="Proteomes" id="UP000324748"/>
    </source>
</evidence>
<keyword evidence="2" id="KW-1185">Reference proteome</keyword>
<dbReference type="EMBL" id="VSWC01000003">
    <property type="protein sequence ID" value="KAA1116702.1"/>
    <property type="molecule type" value="Genomic_DNA"/>
</dbReference>
<proteinExistence type="predicted"/>
<protein>
    <submittedName>
        <fullName evidence="1">Uncharacterized protein</fullName>
    </submittedName>
</protein>